<gene>
    <name evidence="1" type="ORF">E4633_02890</name>
</gene>
<dbReference type="InterPro" id="IPR011045">
    <property type="entry name" value="N2O_reductase_N"/>
</dbReference>
<keyword evidence="2" id="KW-1185">Reference proteome</keyword>
<evidence type="ECO:0000313" key="1">
    <source>
        <dbReference type="EMBL" id="TGU75264.1"/>
    </source>
</evidence>
<dbReference type="PANTHER" id="PTHR47197">
    <property type="entry name" value="PROTEIN NIRF"/>
    <property type="match status" value="1"/>
</dbReference>
<dbReference type="Gene3D" id="2.130.10.10">
    <property type="entry name" value="YVTN repeat-like/Quinoprotein amine dehydrogenase"/>
    <property type="match status" value="3"/>
</dbReference>
<dbReference type="Gene3D" id="3.40.720.10">
    <property type="entry name" value="Alkaline Phosphatase, subunit A"/>
    <property type="match status" value="2"/>
</dbReference>
<dbReference type="Pfam" id="PF10282">
    <property type="entry name" value="Lactonase"/>
    <property type="match status" value="2"/>
</dbReference>
<organism evidence="1 2">
    <name type="scientific">Geomonas terrae</name>
    <dbReference type="NCBI Taxonomy" id="2562681"/>
    <lineage>
        <taxon>Bacteria</taxon>
        <taxon>Pseudomonadati</taxon>
        <taxon>Thermodesulfobacteriota</taxon>
        <taxon>Desulfuromonadia</taxon>
        <taxon>Geobacterales</taxon>
        <taxon>Geobacteraceae</taxon>
        <taxon>Geomonas</taxon>
    </lineage>
</organism>
<dbReference type="InterPro" id="IPR051200">
    <property type="entry name" value="Host-pathogen_enzymatic-act"/>
</dbReference>
<evidence type="ECO:0000313" key="2">
    <source>
        <dbReference type="Proteomes" id="UP000306416"/>
    </source>
</evidence>
<name>A0A4S1CN97_9BACT</name>
<comment type="caution">
    <text evidence="1">The sequence shown here is derived from an EMBL/GenBank/DDBJ whole genome shotgun (WGS) entry which is preliminary data.</text>
</comment>
<reference evidence="1 2" key="1">
    <citation type="submission" date="2019-04" db="EMBL/GenBank/DDBJ databases">
        <title>Geobacter oryzae sp. nov., ferric-reducing bacteria isolated from paddy soil.</title>
        <authorList>
            <person name="Xu Z."/>
            <person name="Masuda Y."/>
            <person name="Itoh H."/>
            <person name="Senoo K."/>
        </authorList>
    </citation>
    <scope>NUCLEOTIDE SEQUENCE [LARGE SCALE GENOMIC DNA]</scope>
    <source>
        <strain evidence="1 2">Red111</strain>
    </source>
</reference>
<accession>A0A4S1CN97</accession>
<dbReference type="SUPFAM" id="SSF50974">
    <property type="entry name" value="Nitrous oxide reductase, N-terminal domain"/>
    <property type="match status" value="1"/>
</dbReference>
<dbReference type="Proteomes" id="UP000306416">
    <property type="component" value="Unassembled WGS sequence"/>
</dbReference>
<sequence>MNQYITPLAPSGSRFEPLNPGLSDKPDWLAGQAVTAVKSPDGKTLLVLTSGYNRVYTSTPSSPYPWYTPDSNEYVFIYDISSGTPVKKQVVQIPNSYNGIVFDPSGKAFYVSGGVSDNVHVFTRIADGAWGEVDAPLALGHNSTGNGLPWNANFGNGSINLQIGVKPCAAGVAISGDGKTLVVTNYYNDSITVFRGGLNNWMPAAELDLRPGKSGGTKGVAGGEYPFWVAVKGNESDGTATAYVSSIRDREIVVVRLNGAPAVTGRIKVVGQPNKMTLNKDQSLLYVVEDQTDTVDVIRTADNAIVGTIPVIAPASVLPASLAELRGANPNSVTLSPDEKRLFVTNGNLNSVAVVDLNDTRASGAVVGLIPTGWYPNSVSISADGNWLYVINGKSATGANPDFRYSYGPPSRPNGFLTNHYNPQLTKAGLQSFPLPAAAQLPPLTAQVISNNRFSYADGAKDREVMSVLQANVKHVIFIIKENRTYDQILGDLEVGNGDPALAEFGERYTPNQHAVARTFVTLDNFYDTAEVSNDGWAWTTSGRAPDVVERQYAVAYAGRGLSLDTEGTNRSVNVAYATLAERRAANPLTPDDDDLLPGQTDVAAPDGPGNEVNKGYLWDAALRKGLSVRNYGFFLDTTRYNVPLAAGGIALLKDPASVNVQVAYPSSAALAPCTDIYFRGFDNSFPDYYRFKEWEREFDAYETDGNLPSLSLVRFMHDHTGNFNTAIDGVNTPEIQQADNDYAVGLLLEKISKSPKYKDNTLIFVIEDDSQDGGDHVDSHRSIAFVAGAYVKRGALVSSHYNTVNFLRTIEEVLGLQPMNLNDALARPMTDIFTTAPAPWSFTAKPAPILYGTTLPPFVGLSPLSKTAKVPKPTHDAKYWAKVTKGMDFSSEDKFNFARYNRVLWKGLMGERPYPAKPTGKNLRHNRKELLSRYTVALN</sequence>
<proteinExistence type="predicted"/>
<dbReference type="PANTHER" id="PTHR47197:SF3">
    <property type="entry name" value="DIHYDRO-HEME D1 DEHYDROGENASE"/>
    <property type="match status" value="1"/>
</dbReference>
<dbReference type="InterPro" id="IPR015943">
    <property type="entry name" value="WD40/YVTN_repeat-like_dom_sf"/>
</dbReference>
<dbReference type="InterPro" id="IPR019405">
    <property type="entry name" value="Lactonase_7-beta_prop"/>
</dbReference>
<dbReference type="AlphaFoldDB" id="A0A4S1CN97"/>
<dbReference type="EMBL" id="SRSC01000001">
    <property type="protein sequence ID" value="TGU75264.1"/>
    <property type="molecule type" value="Genomic_DNA"/>
</dbReference>
<dbReference type="InterPro" id="IPR017850">
    <property type="entry name" value="Alkaline_phosphatase_core_sf"/>
</dbReference>
<protein>
    <submittedName>
        <fullName evidence="1">Phosphoesterase</fullName>
    </submittedName>
</protein>